<reference evidence="12 13" key="1">
    <citation type="journal article" date="2017" name="Genome Biol.">
        <title>New reference genome sequences of hot pepper reveal the massive evolution of plant disease-resistance genes by retroduplication.</title>
        <authorList>
            <person name="Kim S."/>
            <person name="Park J."/>
            <person name="Yeom S.I."/>
            <person name="Kim Y.M."/>
            <person name="Seo E."/>
            <person name="Kim K.T."/>
            <person name="Kim M.S."/>
            <person name="Lee J.M."/>
            <person name="Cheong K."/>
            <person name="Shin H.S."/>
            <person name="Kim S.B."/>
            <person name="Han K."/>
            <person name="Lee J."/>
            <person name="Park M."/>
            <person name="Lee H.A."/>
            <person name="Lee H.Y."/>
            <person name="Lee Y."/>
            <person name="Oh S."/>
            <person name="Lee J.H."/>
            <person name="Choi E."/>
            <person name="Choi E."/>
            <person name="Lee S.E."/>
            <person name="Jeon J."/>
            <person name="Kim H."/>
            <person name="Choi G."/>
            <person name="Song H."/>
            <person name="Lee J."/>
            <person name="Lee S.C."/>
            <person name="Kwon J.K."/>
            <person name="Lee H.Y."/>
            <person name="Koo N."/>
            <person name="Hong Y."/>
            <person name="Kim R.W."/>
            <person name="Kang W.H."/>
            <person name="Huh J.H."/>
            <person name="Kang B.C."/>
            <person name="Yang T.J."/>
            <person name="Lee Y.H."/>
            <person name="Bennetzen J.L."/>
            <person name="Choi D."/>
        </authorList>
    </citation>
    <scope>NUCLEOTIDE SEQUENCE [LARGE SCALE GENOMIC DNA]</scope>
    <source>
        <strain evidence="13">cv. PBC81</strain>
    </source>
</reference>
<comment type="subcellular location">
    <subcellularLocation>
        <location evidence="1">Cell membrane</location>
        <topology evidence="1">Single-pass type I membrane protein</topology>
    </subcellularLocation>
</comment>
<comment type="similarity">
    <text evidence="2">Belongs to the RLP family.</text>
</comment>
<evidence type="ECO:0000256" key="5">
    <source>
        <dbReference type="ARBA" id="ARBA00022692"/>
    </source>
</evidence>
<evidence type="ECO:0000256" key="4">
    <source>
        <dbReference type="ARBA" id="ARBA00022614"/>
    </source>
</evidence>
<evidence type="ECO:0000256" key="1">
    <source>
        <dbReference type="ARBA" id="ARBA00004251"/>
    </source>
</evidence>
<dbReference type="InterPro" id="IPR046956">
    <property type="entry name" value="RLP23-like"/>
</dbReference>
<dbReference type="STRING" id="33114.A0A2G2VTJ7"/>
<dbReference type="EMBL" id="MLFT02000010">
    <property type="protein sequence ID" value="PHT36298.1"/>
    <property type="molecule type" value="Genomic_DNA"/>
</dbReference>
<dbReference type="FunFam" id="3.80.10.10:FF:000111">
    <property type="entry name" value="LRR receptor-like serine/threonine-protein kinase ERECTA"/>
    <property type="match status" value="1"/>
</dbReference>
<gene>
    <name evidence="12" type="ORF">CQW23_23998</name>
</gene>
<evidence type="ECO:0000313" key="13">
    <source>
        <dbReference type="Proteomes" id="UP000224567"/>
    </source>
</evidence>
<dbReference type="AlphaFoldDB" id="A0A2G2VTJ7"/>
<evidence type="ECO:0000256" key="8">
    <source>
        <dbReference type="ARBA" id="ARBA00022989"/>
    </source>
</evidence>
<keyword evidence="8 11" id="KW-1133">Transmembrane helix</keyword>
<evidence type="ECO:0000256" key="6">
    <source>
        <dbReference type="ARBA" id="ARBA00022729"/>
    </source>
</evidence>
<evidence type="ECO:0000313" key="12">
    <source>
        <dbReference type="EMBL" id="PHT36298.1"/>
    </source>
</evidence>
<keyword evidence="6" id="KW-0732">Signal</keyword>
<dbReference type="Pfam" id="PF00560">
    <property type="entry name" value="LRR_1"/>
    <property type="match status" value="2"/>
</dbReference>
<dbReference type="GO" id="GO:0016301">
    <property type="term" value="F:kinase activity"/>
    <property type="evidence" value="ECO:0007669"/>
    <property type="project" value="UniProtKB-KW"/>
</dbReference>
<evidence type="ECO:0000256" key="3">
    <source>
        <dbReference type="ARBA" id="ARBA00022475"/>
    </source>
</evidence>
<name>A0A2G2VTJ7_CAPBA</name>
<comment type="caution">
    <text evidence="12">The sequence shown here is derived from an EMBL/GenBank/DDBJ whole genome shotgun (WGS) entry which is preliminary data.</text>
</comment>
<evidence type="ECO:0000256" key="11">
    <source>
        <dbReference type="SAM" id="Phobius"/>
    </source>
</evidence>
<feature type="transmembrane region" description="Helical" evidence="11">
    <location>
        <begin position="186"/>
        <end position="206"/>
    </location>
</feature>
<evidence type="ECO:0000256" key="2">
    <source>
        <dbReference type="ARBA" id="ARBA00009592"/>
    </source>
</evidence>
<evidence type="ECO:0000256" key="9">
    <source>
        <dbReference type="ARBA" id="ARBA00023136"/>
    </source>
</evidence>
<keyword evidence="10" id="KW-0325">Glycoprotein</keyword>
<sequence length="253" mass="28188">MNVASDEQIERLSVDVDFDSSRLLLSNLIDIIVDFSLFNFIIALNWNFEESNICCMDLSENLLQGEIPQNLYNLSNLVYLDLHHNQLNRSIPSTIGNFSNLHFGDLSQNTLSGSIPIDLGDLKNLTHFNLSYNLLSTVIPSIESIQKFGPSTFFYNTDLCGDPLEVSCSAGGTTFVKRKPKLSTSAIVAIVVAAVILSGICLITIINIKPRRRRKREDEVFIVESTPLASPDSNVIIEKLVLFSKTLPSKYED</sequence>
<dbReference type="InterPro" id="IPR001611">
    <property type="entry name" value="Leu-rich_rpt"/>
</dbReference>
<protein>
    <submittedName>
        <fullName evidence="12">LRR receptor-like serine/threonine-protein kinase</fullName>
    </submittedName>
</protein>
<evidence type="ECO:0000256" key="7">
    <source>
        <dbReference type="ARBA" id="ARBA00022737"/>
    </source>
</evidence>
<dbReference type="GO" id="GO:0006952">
    <property type="term" value="P:defense response"/>
    <property type="evidence" value="ECO:0007669"/>
    <property type="project" value="UniProtKB-ARBA"/>
</dbReference>
<proteinExistence type="inferred from homology"/>
<evidence type="ECO:0000256" key="10">
    <source>
        <dbReference type="ARBA" id="ARBA00023180"/>
    </source>
</evidence>
<keyword evidence="3" id="KW-1003">Cell membrane</keyword>
<accession>A0A2G2VTJ7</accession>
<keyword evidence="9 11" id="KW-0472">Membrane</keyword>
<dbReference type="GO" id="GO:0005886">
    <property type="term" value="C:plasma membrane"/>
    <property type="evidence" value="ECO:0007669"/>
    <property type="project" value="UniProtKB-SubCell"/>
</dbReference>
<dbReference type="InterPro" id="IPR003591">
    <property type="entry name" value="Leu-rich_rpt_typical-subtyp"/>
</dbReference>
<dbReference type="OrthoDB" id="1394818at2759"/>
<dbReference type="GO" id="GO:0051707">
    <property type="term" value="P:response to other organism"/>
    <property type="evidence" value="ECO:0007669"/>
    <property type="project" value="UniProtKB-ARBA"/>
</dbReference>
<dbReference type="Proteomes" id="UP000224567">
    <property type="component" value="Unassembled WGS sequence"/>
</dbReference>
<keyword evidence="7" id="KW-0677">Repeat</keyword>
<dbReference type="SUPFAM" id="SSF52058">
    <property type="entry name" value="L domain-like"/>
    <property type="match status" value="1"/>
</dbReference>
<dbReference type="Gene3D" id="3.80.10.10">
    <property type="entry name" value="Ribonuclease Inhibitor"/>
    <property type="match status" value="1"/>
</dbReference>
<organism evidence="12 13">
    <name type="scientific">Capsicum baccatum</name>
    <name type="common">Peruvian pepper</name>
    <dbReference type="NCBI Taxonomy" id="33114"/>
    <lineage>
        <taxon>Eukaryota</taxon>
        <taxon>Viridiplantae</taxon>
        <taxon>Streptophyta</taxon>
        <taxon>Embryophyta</taxon>
        <taxon>Tracheophyta</taxon>
        <taxon>Spermatophyta</taxon>
        <taxon>Magnoliopsida</taxon>
        <taxon>eudicotyledons</taxon>
        <taxon>Gunneridae</taxon>
        <taxon>Pentapetalae</taxon>
        <taxon>asterids</taxon>
        <taxon>lamiids</taxon>
        <taxon>Solanales</taxon>
        <taxon>Solanaceae</taxon>
        <taxon>Solanoideae</taxon>
        <taxon>Capsiceae</taxon>
        <taxon>Capsicum</taxon>
    </lineage>
</organism>
<reference evidence="13" key="2">
    <citation type="journal article" date="2017" name="J. Anim. Genet.">
        <title>Multiple reference genome sequences of hot pepper reveal the massive evolution of plant disease resistance genes by retroduplication.</title>
        <authorList>
            <person name="Kim S."/>
            <person name="Park J."/>
            <person name="Yeom S.-I."/>
            <person name="Kim Y.-M."/>
            <person name="Seo E."/>
            <person name="Kim K.-T."/>
            <person name="Kim M.-S."/>
            <person name="Lee J.M."/>
            <person name="Cheong K."/>
            <person name="Shin H.-S."/>
            <person name="Kim S.-B."/>
            <person name="Han K."/>
            <person name="Lee J."/>
            <person name="Park M."/>
            <person name="Lee H.-A."/>
            <person name="Lee H.-Y."/>
            <person name="Lee Y."/>
            <person name="Oh S."/>
            <person name="Lee J.H."/>
            <person name="Choi E."/>
            <person name="Choi E."/>
            <person name="Lee S.E."/>
            <person name="Jeon J."/>
            <person name="Kim H."/>
            <person name="Choi G."/>
            <person name="Song H."/>
            <person name="Lee J."/>
            <person name="Lee S.-C."/>
            <person name="Kwon J.-K."/>
            <person name="Lee H.-Y."/>
            <person name="Koo N."/>
            <person name="Hong Y."/>
            <person name="Kim R.W."/>
            <person name="Kang W.-H."/>
            <person name="Huh J.H."/>
            <person name="Kang B.-C."/>
            <person name="Yang T.-J."/>
            <person name="Lee Y.-H."/>
            <person name="Bennetzen J.L."/>
            <person name="Choi D."/>
        </authorList>
    </citation>
    <scope>NUCLEOTIDE SEQUENCE [LARGE SCALE GENOMIC DNA]</scope>
    <source>
        <strain evidence="13">cv. PBC81</strain>
    </source>
</reference>
<dbReference type="PANTHER" id="PTHR48063">
    <property type="entry name" value="LRR RECEPTOR-LIKE KINASE"/>
    <property type="match status" value="1"/>
</dbReference>
<keyword evidence="4" id="KW-0433">Leucine-rich repeat</keyword>
<keyword evidence="13" id="KW-1185">Reference proteome</keyword>
<dbReference type="SMART" id="SM00369">
    <property type="entry name" value="LRR_TYP"/>
    <property type="match status" value="2"/>
</dbReference>
<dbReference type="InterPro" id="IPR032675">
    <property type="entry name" value="LRR_dom_sf"/>
</dbReference>
<keyword evidence="5 11" id="KW-0812">Transmembrane</keyword>